<reference evidence="4 5" key="1">
    <citation type="journal article" date="2008" name="Nature">
        <title>The Phaeodactylum genome reveals the evolutionary history of diatom genomes.</title>
        <authorList>
            <person name="Bowler C."/>
            <person name="Allen A.E."/>
            <person name="Badger J.H."/>
            <person name="Grimwood J."/>
            <person name="Jabbari K."/>
            <person name="Kuo A."/>
            <person name="Maheswari U."/>
            <person name="Martens C."/>
            <person name="Maumus F."/>
            <person name="Otillar R.P."/>
            <person name="Rayko E."/>
            <person name="Salamov A."/>
            <person name="Vandepoele K."/>
            <person name="Beszteri B."/>
            <person name="Gruber A."/>
            <person name="Heijde M."/>
            <person name="Katinka M."/>
            <person name="Mock T."/>
            <person name="Valentin K."/>
            <person name="Verret F."/>
            <person name="Berges J.A."/>
            <person name="Brownlee C."/>
            <person name="Cadoret J.P."/>
            <person name="Chiovitti A."/>
            <person name="Choi C.J."/>
            <person name="Coesel S."/>
            <person name="De Martino A."/>
            <person name="Detter J.C."/>
            <person name="Durkin C."/>
            <person name="Falciatore A."/>
            <person name="Fournet J."/>
            <person name="Haruta M."/>
            <person name="Huysman M.J."/>
            <person name="Jenkins B.D."/>
            <person name="Jiroutova K."/>
            <person name="Jorgensen R.E."/>
            <person name="Joubert Y."/>
            <person name="Kaplan A."/>
            <person name="Kroger N."/>
            <person name="Kroth P.G."/>
            <person name="La Roche J."/>
            <person name="Lindquist E."/>
            <person name="Lommer M."/>
            <person name="Martin-Jezequel V."/>
            <person name="Lopez P.J."/>
            <person name="Lucas S."/>
            <person name="Mangogna M."/>
            <person name="McGinnis K."/>
            <person name="Medlin L.K."/>
            <person name="Montsant A."/>
            <person name="Oudot-Le Secq M.P."/>
            <person name="Napoli C."/>
            <person name="Obornik M."/>
            <person name="Parker M.S."/>
            <person name="Petit J.L."/>
            <person name="Porcel B.M."/>
            <person name="Poulsen N."/>
            <person name="Robison M."/>
            <person name="Rychlewski L."/>
            <person name="Rynearson T.A."/>
            <person name="Schmutz J."/>
            <person name="Shapiro H."/>
            <person name="Siaut M."/>
            <person name="Stanley M."/>
            <person name="Sussman M.R."/>
            <person name="Taylor A.R."/>
            <person name="Vardi A."/>
            <person name="von Dassow P."/>
            <person name="Vyverman W."/>
            <person name="Willis A."/>
            <person name="Wyrwicz L.S."/>
            <person name="Rokhsar D.S."/>
            <person name="Weissenbach J."/>
            <person name="Armbrust E.V."/>
            <person name="Green B.R."/>
            <person name="Van de Peer Y."/>
            <person name="Grigoriev I.V."/>
        </authorList>
    </citation>
    <scope>NUCLEOTIDE SEQUENCE [LARGE SCALE GENOMIC DNA]</scope>
    <source>
        <strain evidence="4 5">CCAP 1055/1</strain>
    </source>
</reference>
<dbReference type="GeneID" id="7198608"/>
<feature type="region of interest" description="Disordered" evidence="2">
    <location>
        <begin position="1"/>
        <end position="93"/>
    </location>
</feature>
<dbReference type="InterPro" id="IPR049227">
    <property type="entry name" value="DUF6824"/>
</dbReference>
<dbReference type="PaxDb" id="2850-Phatr49907"/>
<dbReference type="AlphaFoldDB" id="B7GC97"/>
<gene>
    <name evidence="4" type="ORF">PHATRDRAFT_49907</name>
</gene>
<dbReference type="KEGG" id="pti:PHATRDRAFT_49907"/>
<dbReference type="HOGENOM" id="CLU_438380_0_0_1"/>
<sequence length="624" mass="70539">MSPSMEVMNNSMSGNHPPHDNYLCRGPEDFSESSEANNSASSNPLGLDSAPVVEGDHEIINDEDDDNNNNDSPAQQVSKPGLHDVLLGRGGGTNNHQGNVFFRKLVNEHKMRYLACSKVDKPKVAREVVCLWRKLTPPGRFLSRHEEARRGPGSVKAADTLWYEVGDKKAREKASQCLRERTPDVLPYIKQLREQQDAITEQGVSLVQQQLQMQQQQGRRHEHRHQQDHQQQHQHPSFTSHNTSLHGPAFPRRNSMPVPHESFQQRPSMPSGPTIGGAMGGARMRGNHLGGSSRVVVESAGTNESFGRCTSLPSRSYLMNNSDRGYYNDLPVEDEFYRTTNPSNGDHLSELEYQHNMMLMQQQLEMQQMQLERLRAQRAMQQRMHASESSIFDTAPSQPMRHGYNANNNNSHRHSSIHGDDFFEDQLHGDFQDPLLTMPAQPVSHTAATMRRIPGAIKRSRDEHVIRTSHTLPDTATSRNGNNTTESGELTLEEYRQQLEDYIINSHQQQQEPHSRDGVLAVAPDIDDEELEDDWEKEKEKNYAEQRSRGVDRNASGMSMMSAKTTKSNMSMVSGFSGISDLMSQDRETKMNLNRNLSSNLSLMSDMTDLSQNIDTLSIYDEEN</sequence>
<feature type="compositionally biased region" description="Basic and acidic residues" evidence="2">
    <location>
        <begin position="536"/>
        <end position="549"/>
    </location>
</feature>
<reference evidence="5" key="2">
    <citation type="submission" date="2008-08" db="EMBL/GenBank/DDBJ databases">
        <authorList>
            <consortium name="Diatom Consortium"/>
            <person name="Grigoriev I."/>
            <person name="Grimwood J."/>
            <person name="Kuo A."/>
            <person name="Otillar R.P."/>
            <person name="Salamov A."/>
            <person name="Detter J.C."/>
            <person name="Lindquist E."/>
            <person name="Shapiro H."/>
            <person name="Lucas S."/>
            <person name="Glavina del Rio T."/>
            <person name="Pitluck S."/>
            <person name="Rokhsar D."/>
            <person name="Bowler C."/>
        </authorList>
    </citation>
    <scope>GENOME REANNOTATION</scope>
    <source>
        <strain evidence="5">CCAP 1055/1</strain>
    </source>
</reference>
<evidence type="ECO:0000259" key="3">
    <source>
        <dbReference type="Pfam" id="PF20710"/>
    </source>
</evidence>
<feature type="region of interest" description="Disordered" evidence="2">
    <location>
        <begin position="210"/>
        <end position="289"/>
    </location>
</feature>
<keyword evidence="1" id="KW-0175">Coiled coil</keyword>
<evidence type="ECO:0000256" key="1">
    <source>
        <dbReference type="SAM" id="Coils"/>
    </source>
</evidence>
<name>B7GC97_PHATC</name>
<evidence type="ECO:0000313" key="5">
    <source>
        <dbReference type="Proteomes" id="UP000000759"/>
    </source>
</evidence>
<accession>B7GC97</accession>
<feature type="domain" description="DUF6824" evidence="3">
    <location>
        <begin position="84"/>
        <end position="180"/>
    </location>
</feature>
<dbReference type="eggNOG" id="ENOG502SSD3">
    <property type="taxonomic scope" value="Eukaryota"/>
</dbReference>
<dbReference type="Proteomes" id="UP000000759">
    <property type="component" value="Chromosome 25"/>
</dbReference>
<organism evidence="4 5">
    <name type="scientific">Phaeodactylum tricornutum (strain CCAP 1055/1)</name>
    <dbReference type="NCBI Taxonomy" id="556484"/>
    <lineage>
        <taxon>Eukaryota</taxon>
        <taxon>Sar</taxon>
        <taxon>Stramenopiles</taxon>
        <taxon>Ochrophyta</taxon>
        <taxon>Bacillariophyta</taxon>
        <taxon>Bacillariophyceae</taxon>
        <taxon>Bacillariophycidae</taxon>
        <taxon>Naviculales</taxon>
        <taxon>Phaeodactylaceae</taxon>
        <taxon>Phaeodactylum</taxon>
    </lineage>
</organism>
<proteinExistence type="predicted"/>
<dbReference type="RefSeq" id="XP_002184683.1">
    <property type="nucleotide sequence ID" value="XM_002184647.1"/>
</dbReference>
<dbReference type="Pfam" id="PF20710">
    <property type="entry name" value="DUF6824"/>
    <property type="match status" value="1"/>
</dbReference>
<feature type="region of interest" description="Disordered" evidence="2">
    <location>
        <begin position="528"/>
        <end position="549"/>
    </location>
</feature>
<feature type="compositionally biased region" description="Polar residues" evidence="2">
    <location>
        <begin position="1"/>
        <end position="14"/>
    </location>
</feature>
<feature type="coiled-coil region" evidence="1">
    <location>
        <begin position="357"/>
        <end position="384"/>
    </location>
</feature>
<feature type="compositionally biased region" description="Polar residues" evidence="2">
    <location>
        <begin position="236"/>
        <end position="245"/>
    </location>
</feature>
<protein>
    <recommendedName>
        <fullName evidence="3">DUF6824 domain-containing protein</fullName>
    </recommendedName>
</protein>
<keyword evidence="5" id="KW-1185">Reference proteome</keyword>
<feature type="compositionally biased region" description="Low complexity" evidence="2">
    <location>
        <begin position="33"/>
        <end position="43"/>
    </location>
</feature>
<dbReference type="OrthoDB" id="49314at2759"/>
<dbReference type="InParanoid" id="B7GC97"/>
<dbReference type="EMBL" id="CM000627">
    <property type="protein sequence ID" value="EEC43742.1"/>
    <property type="molecule type" value="Genomic_DNA"/>
</dbReference>
<evidence type="ECO:0000313" key="4">
    <source>
        <dbReference type="EMBL" id="EEC43742.1"/>
    </source>
</evidence>
<evidence type="ECO:0000256" key="2">
    <source>
        <dbReference type="SAM" id="MobiDB-lite"/>
    </source>
</evidence>